<keyword evidence="6" id="KW-0496">Mitochondrion</keyword>
<dbReference type="FunFam" id="3.40.50.1950:FF:000001">
    <property type="entry name" value="Flavin prenyltransferase UbiX"/>
    <property type="match status" value="1"/>
</dbReference>
<evidence type="ECO:0000259" key="8">
    <source>
        <dbReference type="Pfam" id="PF02441"/>
    </source>
</evidence>
<dbReference type="Pfam" id="PF02441">
    <property type="entry name" value="Flavoprotein"/>
    <property type="match status" value="1"/>
</dbReference>
<keyword evidence="2 6" id="KW-0285">Flavoprotein</keyword>
<dbReference type="OrthoDB" id="5126881at2759"/>
<dbReference type="GO" id="GO:0106141">
    <property type="term" value="F:flavin prenyltransferase activity"/>
    <property type="evidence" value="ECO:0007669"/>
    <property type="project" value="UniProtKB-EC"/>
</dbReference>
<evidence type="ECO:0000313" key="10">
    <source>
        <dbReference type="Proteomes" id="UP000054342"/>
    </source>
</evidence>
<sequence>MMIFVVVVVSGLAWLLGISMRTMMVNALKSLHKPDAAMSRAALVTSAAKPVGALEPATTAKNESRSRSASEKPTSRPVRIIVAMTGATGAILGIRILEILRDMGVETHLIVSRWAAETLKYEGNYSIKDVKNLATFCYAHNDAGALPSSGSFQTDGMIVVPCSMRTLSAIRTGFADDLICRAADVTIKERRKLVLVARETPLSPIHLGNMLALAQMQNVVIFPPVPAFYTRPKSLSDIVDQSVGRMIDMLGLESDHFPRWNGMDQSKA</sequence>
<name>A0A0D2EE83_9EURO</name>
<dbReference type="PANTHER" id="PTHR43374">
    <property type="entry name" value="FLAVIN PRENYLTRANSFERASE"/>
    <property type="match status" value="1"/>
</dbReference>
<dbReference type="InterPro" id="IPR036551">
    <property type="entry name" value="Flavin_trans-like"/>
</dbReference>
<evidence type="ECO:0000256" key="7">
    <source>
        <dbReference type="SAM" id="MobiDB-lite"/>
    </source>
</evidence>
<evidence type="ECO:0000256" key="4">
    <source>
        <dbReference type="ARBA" id="ARBA00022679"/>
    </source>
</evidence>
<dbReference type="HOGENOM" id="CLU_074522_2_1_1"/>
<evidence type="ECO:0000256" key="2">
    <source>
        <dbReference type="ARBA" id="ARBA00022630"/>
    </source>
</evidence>
<reference evidence="9 10" key="1">
    <citation type="submission" date="2015-01" db="EMBL/GenBank/DDBJ databases">
        <title>The Genome Sequence of Exophiala xenobiotica CBS118157.</title>
        <authorList>
            <consortium name="The Broad Institute Genomics Platform"/>
            <person name="Cuomo C."/>
            <person name="de Hoog S."/>
            <person name="Gorbushina A."/>
            <person name="Stielow B."/>
            <person name="Teixiera M."/>
            <person name="Abouelleil A."/>
            <person name="Chapman S.B."/>
            <person name="Priest M."/>
            <person name="Young S.K."/>
            <person name="Wortman J."/>
            <person name="Nusbaum C."/>
            <person name="Birren B."/>
        </authorList>
    </citation>
    <scope>NUCLEOTIDE SEQUENCE [LARGE SCALE GENOMIC DNA]</scope>
    <source>
        <strain evidence="9 10">CBS 118157</strain>
    </source>
</reference>
<organism evidence="9 10">
    <name type="scientific">Exophiala xenobiotica</name>
    <dbReference type="NCBI Taxonomy" id="348802"/>
    <lineage>
        <taxon>Eukaryota</taxon>
        <taxon>Fungi</taxon>
        <taxon>Dikarya</taxon>
        <taxon>Ascomycota</taxon>
        <taxon>Pezizomycotina</taxon>
        <taxon>Eurotiomycetes</taxon>
        <taxon>Chaetothyriomycetidae</taxon>
        <taxon>Chaetothyriales</taxon>
        <taxon>Herpotrichiellaceae</taxon>
        <taxon>Exophiala</taxon>
    </lineage>
</organism>
<dbReference type="PANTHER" id="PTHR43374:SF1">
    <property type="entry name" value="FLAVIN PRENYLTRANSFERASE PAD1, MITOCHONDRIAL"/>
    <property type="match status" value="1"/>
</dbReference>
<protein>
    <recommendedName>
        <fullName evidence="6">Flavin prenyltransferase PAD1, mitochondrial</fullName>
        <ecNumber evidence="6">2.5.1.129</ecNumber>
    </recommendedName>
</protein>
<dbReference type="GO" id="GO:0005739">
    <property type="term" value="C:mitochondrion"/>
    <property type="evidence" value="ECO:0007669"/>
    <property type="project" value="UniProtKB-SubCell"/>
</dbReference>
<dbReference type="AlphaFoldDB" id="A0A0D2EE83"/>
<dbReference type="GO" id="GO:0016831">
    <property type="term" value="F:carboxy-lyase activity"/>
    <property type="evidence" value="ECO:0007669"/>
    <property type="project" value="TreeGrafter"/>
</dbReference>
<keyword evidence="4 6" id="KW-0808">Transferase</keyword>
<dbReference type="RefSeq" id="XP_013314302.1">
    <property type="nucleotide sequence ID" value="XM_013458848.1"/>
</dbReference>
<keyword evidence="10" id="KW-1185">Reference proteome</keyword>
<dbReference type="NCBIfam" id="NF004685">
    <property type="entry name" value="PRK06029.1"/>
    <property type="match status" value="1"/>
</dbReference>
<comment type="subunit">
    <text evidence="6">Oligomer.</text>
</comment>
<dbReference type="InterPro" id="IPR004507">
    <property type="entry name" value="UbiX-like"/>
</dbReference>
<dbReference type="NCBIfam" id="TIGR00421">
    <property type="entry name" value="ubiX_pad"/>
    <property type="match status" value="1"/>
</dbReference>
<comment type="subcellular location">
    <subcellularLocation>
        <location evidence="6">Mitochondrion</location>
    </subcellularLocation>
</comment>
<feature type="binding site" evidence="6">
    <location>
        <begin position="86"/>
        <end position="88"/>
    </location>
    <ligand>
        <name>FMN</name>
        <dbReference type="ChEBI" id="CHEBI:58210"/>
    </ligand>
</feature>
<evidence type="ECO:0000256" key="5">
    <source>
        <dbReference type="ARBA" id="ARBA00060793"/>
    </source>
</evidence>
<dbReference type="STRING" id="348802.A0A0D2EE83"/>
<feature type="binding site" evidence="6">
    <location>
        <position position="112"/>
    </location>
    <ligand>
        <name>FMN</name>
        <dbReference type="ChEBI" id="CHEBI:58210"/>
    </ligand>
</feature>
<comment type="similarity">
    <text evidence="5 6">Belongs to the UbiX/PAD1 family.</text>
</comment>
<dbReference type="Gene3D" id="3.40.50.1950">
    <property type="entry name" value="Flavin prenyltransferase-like"/>
    <property type="match status" value="1"/>
</dbReference>
<dbReference type="InterPro" id="IPR003382">
    <property type="entry name" value="Flavoprotein"/>
</dbReference>
<feature type="region of interest" description="Disordered" evidence="7">
    <location>
        <begin position="54"/>
        <end position="73"/>
    </location>
</feature>
<feature type="binding site" evidence="6">
    <location>
        <position position="245"/>
    </location>
    <ligand>
        <name>dimethylallyl phosphate</name>
        <dbReference type="ChEBI" id="CHEBI:88052"/>
    </ligand>
</feature>
<dbReference type="EC" id="2.5.1.129" evidence="6"/>
<dbReference type="Proteomes" id="UP000054342">
    <property type="component" value="Unassembled WGS sequence"/>
</dbReference>
<feature type="compositionally biased region" description="Basic and acidic residues" evidence="7">
    <location>
        <begin position="62"/>
        <end position="73"/>
    </location>
</feature>
<proteinExistence type="inferred from homology"/>
<gene>
    <name evidence="6" type="primary">PAD1</name>
    <name evidence="9" type="ORF">PV05_09264</name>
</gene>
<keyword evidence="1 6" id="KW-0637">Prenyltransferase</keyword>
<dbReference type="SUPFAM" id="SSF52507">
    <property type="entry name" value="Homo-oligomeric flavin-containing Cys decarboxylases, HFCD"/>
    <property type="match status" value="1"/>
</dbReference>
<dbReference type="HAMAP" id="MF_01984">
    <property type="entry name" value="ubiX_pad"/>
    <property type="match status" value="1"/>
</dbReference>
<comment type="function">
    <text evidence="6">Flavin prenyltransferase that catalyzes the synthesis of the prenylated FMN cofactor (prenyl-FMN) for the ferulic acid decarboxylase FDC1. The prenyltransferase is metal-independent and links a dimethylallyl moiety from dimethylallyl monophosphate (DMAP) to the flavin N5 and C6 atoms of FMN.</text>
</comment>
<feature type="binding site" evidence="6">
    <location>
        <position position="198"/>
    </location>
    <ligand>
        <name>FMN</name>
        <dbReference type="ChEBI" id="CHEBI:58210"/>
    </ligand>
</feature>
<evidence type="ECO:0000256" key="1">
    <source>
        <dbReference type="ARBA" id="ARBA00022602"/>
    </source>
</evidence>
<evidence type="ECO:0000256" key="6">
    <source>
        <dbReference type="HAMAP-Rule" id="MF_03197"/>
    </source>
</evidence>
<comment type="catalytic activity">
    <reaction evidence="6">
        <text>dimethylallyl phosphate + FMNH2 = prenylated FMNH2 + phosphate</text>
        <dbReference type="Rhea" id="RHEA:37743"/>
        <dbReference type="ChEBI" id="CHEBI:43474"/>
        <dbReference type="ChEBI" id="CHEBI:57618"/>
        <dbReference type="ChEBI" id="CHEBI:87467"/>
        <dbReference type="ChEBI" id="CHEBI:88052"/>
        <dbReference type="EC" id="2.5.1.129"/>
    </reaction>
</comment>
<dbReference type="EMBL" id="KN847321">
    <property type="protein sequence ID" value="KIW53718.1"/>
    <property type="molecule type" value="Genomic_DNA"/>
</dbReference>
<feature type="binding site" evidence="6">
    <location>
        <position position="229"/>
    </location>
    <ligand>
        <name>dimethylallyl phosphate</name>
        <dbReference type="ChEBI" id="CHEBI:88052"/>
    </ligand>
</feature>
<feature type="binding site" evidence="6">
    <location>
        <begin position="163"/>
        <end position="166"/>
    </location>
    <ligand>
        <name>FMN</name>
        <dbReference type="ChEBI" id="CHEBI:58210"/>
    </ligand>
</feature>
<accession>A0A0D2EE83</accession>
<evidence type="ECO:0000256" key="3">
    <source>
        <dbReference type="ARBA" id="ARBA00022643"/>
    </source>
</evidence>
<feature type="domain" description="Flavoprotein" evidence="8">
    <location>
        <begin position="79"/>
        <end position="249"/>
    </location>
</feature>
<dbReference type="GeneID" id="25331172"/>
<keyword evidence="3 6" id="KW-0288">FMN</keyword>
<evidence type="ECO:0000313" key="9">
    <source>
        <dbReference type="EMBL" id="KIW53718.1"/>
    </source>
</evidence>